<dbReference type="InterPro" id="IPR005720">
    <property type="entry name" value="Dihydroorotate_DH_cat"/>
</dbReference>
<keyword evidence="6" id="KW-0560">Oxidoreductase</keyword>
<dbReference type="GO" id="GO:0004152">
    <property type="term" value="F:dihydroorotate dehydrogenase activity"/>
    <property type="evidence" value="ECO:0007669"/>
    <property type="project" value="UniProtKB-ARBA"/>
</dbReference>
<dbReference type="GO" id="GO:0006207">
    <property type="term" value="P:'de novo' pyrimidine nucleobase biosynthetic process"/>
    <property type="evidence" value="ECO:0007669"/>
    <property type="project" value="InterPro"/>
</dbReference>
<dbReference type="GO" id="GO:0030896">
    <property type="term" value="C:checkpoint clamp complex"/>
    <property type="evidence" value="ECO:0007669"/>
    <property type="project" value="TreeGrafter"/>
</dbReference>
<evidence type="ECO:0000256" key="5">
    <source>
        <dbReference type="ARBA" id="ARBA00022763"/>
    </source>
</evidence>
<evidence type="ECO:0000256" key="8">
    <source>
        <dbReference type="ARBA" id="ARBA00023242"/>
    </source>
</evidence>
<comment type="pathway">
    <text evidence="3">Pyrimidine metabolism; UMP biosynthesis via de novo pathway.</text>
</comment>
<evidence type="ECO:0000256" key="1">
    <source>
        <dbReference type="ARBA" id="ARBA00001917"/>
    </source>
</evidence>
<evidence type="ECO:0000256" key="6">
    <source>
        <dbReference type="ARBA" id="ARBA00023002"/>
    </source>
</evidence>
<proteinExistence type="inferred from homology"/>
<evidence type="ECO:0000256" key="3">
    <source>
        <dbReference type="ARBA" id="ARBA00004725"/>
    </source>
</evidence>
<evidence type="ECO:0000256" key="4">
    <source>
        <dbReference type="ARBA" id="ARBA00010991"/>
    </source>
</evidence>
<keyword evidence="11" id="KW-1185">Reference proteome</keyword>
<comment type="caution">
    <text evidence="10">The sequence shown here is derived from an EMBL/GenBank/DDBJ whole genome shotgun (WGS) entry which is preliminary data.</text>
</comment>
<dbReference type="SUPFAM" id="SSF55979">
    <property type="entry name" value="DNA clamp"/>
    <property type="match status" value="1"/>
</dbReference>
<dbReference type="SUPFAM" id="SSF51395">
    <property type="entry name" value="FMN-linked oxidoreductases"/>
    <property type="match status" value="1"/>
</dbReference>
<organism evidence="10 11">
    <name type="scientific">Tenebrio molitor</name>
    <name type="common">Yellow mealworm beetle</name>
    <dbReference type="NCBI Taxonomy" id="7067"/>
    <lineage>
        <taxon>Eukaryota</taxon>
        <taxon>Metazoa</taxon>
        <taxon>Ecdysozoa</taxon>
        <taxon>Arthropoda</taxon>
        <taxon>Hexapoda</taxon>
        <taxon>Insecta</taxon>
        <taxon>Pterygota</taxon>
        <taxon>Neoptera</taxon>
        <taxon>Endopterygota</taxon>
        <taxon>Coleoptera</taxon>
        <taxon>Polyphaga</taxon>
        <taxon>Cucujiformia</taxon>
        <taxon>Tenebrionidae</taxon>
        <taxon>Tenebrio</taxon>
    </lineage>
</organism>
<gene>
    <name evidence="10" type="ORF">GEV33_007847</name>
</gene>
<sequence>MIGDVYRLTKGEIPIIGVGGIFTGGDAYEKIKAGASVVQIYTSLVYEGPPVVTKIKQELSQLLAKDGYNSISEATAMLFSAEISDFKTVYNVLKAIAFKDFAVVRPMEEGLKLTLEEMKNVEISAYVPRNMFSTYRLVEKQEIIFKISMKVFTECLNIYGDEGNPSVKLSYKAPGSPLCLVVKHSDENITVDCEINTMNVDDFPDVSLAEECDLNKIVLNASILVEILQRLDNAADELTIALSPEPPHFALSATGVAGESSVNISKYSDSVTIFQCKDSCVSKYAFHNIRQVLKVMNYANKVAISTGESGLLGLQLVINSDDNQILGDSVHDLVGGEIPNGRFKLAAQTLSSDWSTVGAVFTFQTVDLDLPPKLSTLIGPHSLRRLNFPRAPFRNGSF</sequence>
<dbReference type="InterPro" id="IPR046938">
    <property type="entry name" value="DNA_clamp_sf"/>
</dbReference>
<comment type="subcellular location">
    <subcellularLocation>
        <location evidence="2">Nucleus</location>
    </subcellularLocation>
</comment>
<comment type="cofactor">
    <cofactor evidence="1">
        <name>FMN</name>
        <dbReference type="ChEBI" id="CHEBI:58210"/>
    </cofactor>
</comment>
<dbReference type="Gene3D" id="3.70.10.10">
    <property type="match status" value="1"/>
</dbReference>
<evidence type="ECO:0000313" key="10">
    <source>
        <dbReference type="EMBL" id="KAH0814943.1"/>
    </source>
</evidence>
<feature type="domain" description="Dihydroorotate dehydrogenase catalytic" evidence="9">
    <location>
        <begin position="2"/>
        <end position="63"/>
    </location>
</feature>
<keyword evidence="7" id="KW-0234">DNA repair</keyword>
<reference evidence="10" key="1">
    <citation type="journal article" date="2020" name="J Insects Food Feed">
        <title>The yellow mealworm (Tenebrio molitor) genome: a resource for the emerging insects as food and feed industry.</title>
        <authorList>
            <person name="Eriksson T."/>
            <person name="Andere A."/>
            <person name="Kelstrup H."/>
            <person name="Emery V."/>
            <person name="Picard C."/>
        </authorList>
    </citation>
    <scope>NUCLEOTIDE SEQUENCE</scope>
    <source>
        <strain evidence="10">Stoneville</strain>
        <tissue evidence="10">Whole head</tissue>
    </source>
</reference>
<evidence type="ECO:0000256" key="2">
    <source>
        <dbReference type="ARBA" id="ARBA00004123"/>
    </source>
</evidence>
<name>A0A8J6LCQ2_TENMO</name>
<evidence type="ECO:0000313" key="11">
    <source>
        <dbReference type="Proteomes" id="UP000719412"/>
    </source>
</evidence>
<dbReference type="EMBL" id="JABDTM020023737">
    <property type="protein sequence ID" value="KAH0814943.1"/>
    <property type="molecule type" value="Genomic_DNA"/>
</dbReference>
<dbReference type="Pfam" id="PF02144">
    <property type="entry name" value="Rad1"/>
    <property type="match status" value="1"/>
</dbReference>
<dbReference type="GO" id="GO:0000077">
    <property type="term" value="P:DNA damage checkpoint signaling"/>
    <property type="evidence" value="ECO:0007669"/>
    <property type="project" value="InterPro"/>
</dbReference>
<dbReference type="AlphaFoldDB" id="A0A8J6LCQ2"/>
<dbReference type="InterPro" id="IPR001295">
    <property type="entry name" value="Dihydroorotate_DH_CS"/>
</dbReference>
<reference evidence="10" key="2">
    <citation type="submission" date="2021-08" db="EMBL/GenBank/DDBJ databases">
        <authorList>
            <person name="Eriksson T."/>
        </authorList>
    </citation>
    <scope>NUCLEOTIDE SEQUENCE</scope>
    <source>
        <strain evidence="10">Stoneville</strain>
        <tissue evidence="10">Whole head</tissue>
    </source>
</reference>
<dbReference type="PANTHER" id="PTHR10870">
    <property type="entry name" value="CELL CYCLE CHECKPOINT PROTEIN RAD1"/>
    <property type="match status" value="1"/>
</dbReference>
<evidence type="ECO:0000256" key="7">
    <source>
        <dbReference type="ARBA" id="ARBA00023204"/>
    </source>
</evidence>
<dbReference type="GO" id="GO:0006281">
    <property type="term" value="P:DNA repair"/>
    <property type="evidence" value="ECO:0007669"/>
    <property type="project" value="UniProtKB-KW"/>
</dbReference>
<dbReference type="PRINTS" id="PR01245">
    <property type="entry name" value="RAD1REC1"/>
</dbReference>
<dbReference type="Pfam" id="PF01180">
    <property type="entry name" value="DHO_dh"/>
    <property type="match status" value="1"/>
</dbReference>
<keyword evidence="8" id="KW-0539">Nucleus</keyword>
<dbReference type="InterPro" id="IPR003021">
    <property type="entry name" value="Rad1_Rec1_Rad17"/>
</dbReference>
<dbReference type="InterPro" id="IPR013785">
    <property type="entry name" value="Aldolase_TIM"/>
</dbReference>
<dbReference type="PROSITE" id="PS00912">
    <property type="entry name" value="DHODEHASE_2"/>
    <property type="match status" value="1"/>
</dbReference>
<protein>
    <recommendedName>
        <fullName evidence="9">Dihydroorotate dehydrogenase catalytic domain-containing protein</fullName>
    </recommendedName>
</protein>
<accession>A0A8J6LCQ2</accession>
<dbReference type="Gene3D" id="3.20.20.70">
    <property type="entry name" value="Aldolase class I"/>
    <property type="match status" value="1"/>
</dbReference>
<dbReference type="PANTHER" id="PTHR10870:SF0">
    <property type="entry name" value="CELL CYCLE CHECKPOINT PROTEIN RAD1"/>
    <property type="match status" value="1"/>
</dbReference>
<dbReference type="UniPathway" id="UPA00070"/>
<dbReference type="GO" id="GO:0005737">
    <property type="term" value="C:cytoplasm"/>
    <property type="evidence" value="ECO:0007669"/>
    <property type="project" value="InterPro"/>
</dbReference>
<keyword evidence="5" id="KW-0227">DNA damage</keyword>
<comment type="similarity">
    <text evidence="4">Belongs to the rad1 family.</text>
</comment>
<dbReference type="GO" id="GO:0044205">
    <property type="term" value="P:'de novo' UMP biosynthetic process"/>
    <property type="evidence" value="ECO:0007669"/>
    <property type="project" value="UniProtKB-UniPathway"/>
</dbReference>
<dbReference type="Proteomes" id="UP000719412">
    <property type="component" value="Unassembled WGS sequence"/>
</dbReference>
<evidence type="ECO:0000259" key="9">
    <source>
        <dbReference type="Pfam" id="PF01180"/>
    </source>
</evidence>